<organism evidence="3 4">
    <name type="scientific">Mesorhabditis belari</name>
    <dbReference type="NCBI Taxonomy" id="2138241"/>
    <lineage>
        <taxon>Eukaryota</taxon>
        <taxon>Metazoa</taxon>
        <taxon>Ecdysozoa</taxon>
        <taxon>Nematoda</taxon>
        <taxon>Chromadorea</taxon>
        <taxon>Rhabditida</taxon>
        <taxon>Rhabditina</taxon>
        <taxon>Rhabditomorpha</taxon>
        <taxon>Rhabditoidea</taxon>
        <taxon>Rhabditidae</taxon>
        <taxon>Mesorhabditinae</taxon>
        <taxon>Mesorhabditis</taxon>
    </lineage>
</organism>
<dbReference type="WBParaSite" id="MBELARI_LOCUS6166">
    <property type="protein sequence ID" value="MBELARI_LOCUS6166"/>
    <property type="gene ID" value="MBELARI_LOCUS6166"/>
</dbReference>
<feature type="transmembrane region" description="Helical" evidence="2">
    <location>
        <begin position="95"/>
        <end position="118"/>
    </location>
</feature>
<accession>A0AAF3FGS5</accession>
<name>A0AAF3FGS5_9BILA</name>
<keyword evidence="2" id="KW-0812">Transmembrane</keyword>
<dbReference type="AlphaFoldDB" id="A0AAF3FGS5"/>
<protein>
    <submittedName>
        <fullName evidence="4">Uncharacterized protein</fullName>
    </submittedName>
</protein>
<keyword evidence="2" id="KW-0472">Membrane</keyword>
<feature type="transmembrane region" description="Helical" evidence="2">
    <location>
        <begin position="130"/>
        <end position="152"/>
    </location>
</feature>
<proteinExistence type="predicted"/>
<feature type="transmembrane region" description="Helical" evidence="2">
    <location>
        <begin position="164"/>
        <end position="184"/>
    </location>
</feature>
<feature type="transmembrane region" description="Helical" evidence="2">
    <location>
        <begin position="59"/>
        <end position="83"/>
    </location>
</feature>
<evidence type="ECO:0000256" key="1">
    <source>
        <dbReference type="SAM" id="MobiDB-lite"/>
    </source>
</evidence>
<keyword evidence="3" id="KW-1185">Reference proteome</keyword>
<reference evidence="4" key="1">
    <citation type="submission" date="2024-02" db="UniProtKB">
        <authorList>
            <consortium name="WormBaseParasite"/>
        </authorList>
    </citation>
    <scope>IDENTIFICATION</scope>
</reference>
<evidence type="ECO:0000313" key="3">
    <source>
        <dbReference type="Proteomes" id="UP000887575"/>
    </source>
</evidence>
<keyword evidence="2" id="KW-1133">Transmembrane helix</keyword>
<sequence>MAPSIQTSIQRSILSTNRLSLDGGTGNGGESSKGIRDQSRKNDLKNEAGRELATSLSTVFVIVYLQEAAWICAPLIISLNVLLHSFLRDIGQEKILFGFAFGFFFVTALSSVIGLWCIHSRALAKLQQMYLLPFFVTKAIRICVLMIVAIYICIDNERRKWYFYVSLYAAFESLAGIVVLEIVYRSWKYLRKAKKQKNREVEVLWREPKTSIRSSQSIP</sequence>
<feature type="region of interest" description="Disordered" evidence="1">
    <location>
        <begin position="18"/>
        <end position="41"/>
    </location>
</feature>
<dbReference type="Proteomes" id="UP000887575">
    <property type="component" value="Unassembled WGS sequence"/>
</dbReference>
<evidence type="ECO:0000256" key="2">
    <source>
        <dbReference type="SAM" id="Phobius"/>
    </source>
</evidence>
<evidence type="ECO:0000313" key="4">
    <source>
        <dbReference type="WBParaSite" id="MBELARI_LOCUS6166"/>
    </source>
</evidence>